<feature type="non-terminal residue" evidence="1">
    <location>
        <position position="1"/>
    </location>
</feature>
<dbReference type="InterPro" id="IPR011330">
    <property type="entry name" value="Glyco_hydro/deAcase_b/a-brl"/>
</dbReference>
<dbReference type="GO" id="GO:0005975">
    <property type="term" value="P:carbohydrate metabolic process"/>
    <property type="evidence" value="ECO:0007669"/>
    <property type="project" value="InterPro"/>
</dbReference>
<dbReference type="Gene3D" id="3.20.20.370">
    <property type="entry name" value="Glycoside hydrolase/deacetylase"/>
    <property type="match status" value="1"/>
</dbReference>
<protein>
    <submittedName>
        <fullName evidence="1">Uncharacterized protein</fullName>
    </submittedName>
</protein>
<evidence type="ECO:0000313" key="2">
    <source>
        <dbReference type="Proteomes" id="UP000192513"/>
    </source>
</evidence>
<dbReference type="PANTHER" id="PTHR30105:SF2">
    <property type="entry name" value="DIVERGENT POLYSACCHARIDE DEACETYLASE SUPERFAMILY"/>
    <property type="match status" value="1"/>
</dbReference>
<dbReference type="InterPro" id="IPR006837">
    <property type="entry name" value="Divergent_DAC"/>
</dbReference>
<reference evidence="1 2" key="1">
    <citation type="submission" date="2017-02" db="EMBL/GenBank/DDBJ databases">
        <title>The new phylogeny of genus Mycobacterium.</title>
        <authorList>
            <person name="Tortoli E."/>
            <person name="Trovato A."/>
            <person name="Cirillo D.M."/>
        </authorList>
    </citation>
    <scope>NUCLEOTIDE SEQUENCE [LARGE SCALE GENOMIC DNA]</scope>
    <source>
        <strain evidence="1 2">DSM 45000</strain>
    </source>
</reference>
<dbReference type="SUPFAM" id="SSF88713">
    <property type="entry name" value="Glycoside hydrolase/deacetylase"/>
    <property type="match status" value="1"/>
</dbReference>
<dbReference type="PANTHER" id="PTHR30105">
    <property type="entry name" value="UNCHARACTERIZED YIBQ-RELATED"/>
    <property type="match status" value="1"/>
</dbReference>
<gene>
    <name evidence="1" type="ORF">BST39_29330</name>
</gene>
<evidence type="ECO:0000313" key="1">
    <source>
        <dbReference type="EMBL" id="ORB27885.1"/>
    </source>
</evidence>
<feature type="non-terminal residue" evidence="1">
    <location>
        <position position="76"/>
    </location>
</feature>
<organism evidence="1 2">
    <name type="scientific">Mycobacterium paraseoulense</name>
    <dbReference type="NCBI Taxonomy" id="590652"/>
    <lineage>
        <taxon>Bacteria</taxon>
        <taxon>Bacillati</taxon>
        <taxon>Actinomycetota</taxon>
        <taxon>Actinomycetes</taxon>
        <taxon>Mycobacteriales</taxon>
        <taxon>Mycobacteriaceae</taxon>
        <taxon>Mycobacterium</taxon>
    </lineage>
</organism>
<dbReference type="Pfam" id="PF04748">
    <property type="entry name" value="Polysacc_deac_2"/>
    <property type="match status" value="1"/>
</dbReference>
<comment type="caution">
    <text evidence="1">The sequence shown here is derived from an EMBL/GenBank/DDBJ whole genome shotgun (WGS) entry which is preliminary data.</text>
</comment>
<accession>A0A1X0HNG3</accession>
<dbReference type="Proteomes" id="UP000192513">
    <property type="component" value="Unassembled WGS sequence"/>
</dbReference>
<dbReference type="RefSeq" id="WP_211284476.1">
    <property type="nucleotide sequence ID" value="NZ_MVIE01000266.1"/>
</dbReference>
<proteinExistence type="predicted"/>
<keyword evidence="2" id="KW-1185">Reference proteome</keyword>
<dbReference type="EMBL" id="MVIE01000266">
    <property type="protein sequence ID" value="ORB27885.1"/>
    <property type="molecule type" value="Genomic_DNA"/>
</dbReference>
<dbReference type="AlphaFoldDB" id="A0A1X0HNG3"/>
<sequence length="76" mass="7939">PAMAWLAEELQRRGLYLVDSRTSAATVAASEAQRIGLASVSRDVFLDNEATPEAVSAQLQAGVALARKQGSALLIG</sequence>
<name>A0A1X0HNG3_9MYCO</name>